<keyword evidence="1" id="KW-0472">Membrane</keyword>
<feature type="transmembrane region" description="Helical" evidence="1">
    <location>
        <begin position="23"/>
        <end position="41"/>
    </location>
</feature>
<evidence type="ECO:0000313" key="3">
    <source>
        <dbReference type="WBParaSite" id="ACAC_0000933301-mRNA-1"/>
    </source>
</evidence>
<accession>A0A158PAD9</accession>
<feature type="transmembrane region" description="Helical" evidence="1">
    <location>
        <begin position="426"/>
        <end position="459"/>
    </location>
</feature>
<evidence type="ECO:0000313" key="2">
    <source>
        <dbReference type="Proteomes" id="UP000035642"/>
    </source>
</evidence>
<protein>
    <submittedName>
        <fullName evidence="3">Glycosylphosphatidylinositol anchor attachment 1 protein</fullName>
    </submittedName>
</protein>
<dbReference type="Pfam" id="PF04114">
    <property type="entry name" value="Gaa1"/>
    <property type="match status" value="2"/>
</dbReference>
<dbReference type="PANTHER" id="PTHR13304">
    <property type="entry name" value="GLYCOSYLPHOSPHATIDYLINOSITOL ANCHOR ATTACHMENT 1 PROTEIN"/>
    <property type="match status" value="1"/>
</dbReference>
<dbReference type="InterPro" id="IPR007246">
    <property type="entry name" value="Gaa1"/>
</dbReference>
<dbReference type="STRING" id="6313.A0A158PAD9"/>
<name>A0A158PAD9_ANGCA</name>
<keyword evidence="2" id="KW-1185">Reference proteome</keyword>
<feature type="transmembrane region" description="Helical" evidence="1">
    <location>
        <begin position="471"/>
        <end position="493"/>
    </location>
</feature>
<keyword evidence="1" id="KW-0812">Transmembrane</keyword>
<dbReference type="WBParaSite" id="ACAC_0000933301-mRNA-1">
    <property type="protein sequence ID" value="ACAC_0000933301-mRNA-1"/>
    <property type="gene ID" value="ACAC_0000933301"/>
</dbReference>
<organism evidence="2 3">
    <name type="scientific">Angiostrongylus cantonensis</name>
    <name type="common">Rat lungworm</name>
    <dbReference type="NCBI Taxonomy" id="6313"/>
    <lineage>
        <taxon>Eukaryota</taxon>
        <taxon>Metazoa</taxon>
        <taxon>Ecdysozoa</taxon>
        <taxon>Nematoda</taxon>
        <taxon>Chromadorea</taxon>
        <taxon>Rhabditida</taxon>
        <taxon>Rhabditina</taxon>
        <taxon>Rhabditomorpha</taxon>
        <taxon>Strongyloidea</taxon>
        <taxon>Metastrongylidae</taxon>
        <taxon>Angiostrongylus</taxon>
    </lineage>
</organism>
<sequence>MRSLVTSSGQRHRFLQRILDRPGVWGIISYSVALYYASFILDYHNAEHTRISEHALMPGLVTEKFDKDGLAAEYLQGLRINLDKQNFICEKMKHVGLLCHTQRWWSTTRVMNVSGTNTYAVIRAPRATGVEAMLFAVDISQREATAMVMAYAAFARQQIYWARDLFFVFVDGGAAGMDAWLSQYHLVQHTALTSHSLHEMGGVLIGGIVMKTYTLKTSKEPFVMLELNHLNGQLPNLDLFNSVVRIAGKGTFSLQSIVYDVRDEEMGGEDWHFLVPLRAMYTQAFVAIEGLHSVMGKYGVQAVTVETPSLTAYPLRQSTRLLEAIARYILASPDNFVSIAYFMPIIGGVLLPLLIFVSHLSTVRFRLIVTGHIYVRLLYRAHYWLFIPSESSLGGCALHISPLSLKMPMQILFILRSVTEIRSLRFLLLLECALASVAVALLNFSLALAFAMVATPVLIKLTDDSGDRSRALLRSALALGCHPFGIYALFMVYGRPFLEYHEKPFVIEMHSVRYYLQISQIYYNICCVLPDNRATKGCSSSPCALTDPFTLNENLLLRYLTNWIFGCECQE</sequence>
<keyword evidence="1" id="KW-1133">Transmembrane helix</keyword>
<dbReference type="AlphaFoldDB" id="A0A158PAD9"/>
<feature type="transmembrane region" description="Helical" evidence="1">
    <location>
        <begin position="336"/>
        <end position="361"/>
    </location>
</feature>
<dbReference type="PANTHER" id="PTHR13304:SF0">
    <property type="entry name" value="GLYCOSYLPHOSPHATIDYLINOSITOL ANCHOR ATTACHMENT 1 PROTEIN"/>
    <property type="match status" value="1"/>
</dbReference>
<reference evidence="3" key="2">
    <citation type="submission" date="2016-04" db="UniProtKB">
        <authorList>
            <consortium name="WormBaseParasite"/>
        </authorList>
    </citation>
    <scope>IDENTIFICATION</scope>
</reference>
<dbReference type="Proteomes" id="UP000035642">
    <property type="component" value="Unassembled WGS sequence"/>
</dbReference>
<dbReference type="GO" id="GO:0016255">
    <property type="term" value="P:attachment of GPI anchor to protein"/>
    <property type="evidence" value="ECO:0007669"/>
    <property type="project" value="TreeGrafter"/>
</dbReference>
<proteinExistence type="predicted"/>
<evidence type="ECO:0000256" key="1">
    <source>
        <dbReference type="SAM" id="Phobius"/>
    </source>
</evidence>
<reference evidence="2" key="1">
    <citation type="submission" date="2012-09" db="EMBL/GenBank/DDBJ databases">
        <authorList>
            <person name="Martin A.A."/>
        </authorList>
    </citation>
    <scope>NUCLEOTIDE SEQUENCE</scope>
</reference>
<dbReference type="GO" id="GO:0042765">
    <property type="term" value="C:GPI-anchor transamidase complex"/>
    <property type="evidence" value="ECO:0007669"/>
    <property type="project" value="InterPro"/>
</dbReference>
<feature type="transmembrane region" description="Helical" evidence="1">
    <location>
        <begin position="381"/>
        <end position="405"/>
    </location>
</feature>